<evidence type="ECO:0000256" key="1">
    <source>
        <dbReference type="ARBA" id="ARBA00004370"/>
    </source>
</evidence>
<dbReference type="Proteomes" id="UP000034793">
    <property type="component" value="Unassembled WGS sequence"/>
</dbReference>
<feature type="domain" description="LTD" evidence="8">
    <location>
        <begin position="230"/>
        <end position="375"/>
    </location>
</feature>
<comment type="subcellular location">
    <subcellularLocation>
        <location evidence="1">Membrane</location>
    </subcellularLocation>
</comment>
<accession>A0A0G0S2L6</accession>
<dbReference type="InterPro" id="IPR001322">
    <property type="entry name" value="Lamin_tail_dom"/>
</dbReference>
<gene>
    <name evidence="9" type="ORF">UT61_C0038G0001</name>
</gene>
<dbReference type="CDD" id="cd06530">
    <property type="entry name" value="S26_SPase_I"/>
    <property type="match status" value="1"/>
</dbReference>
<proteinExistence type="predicted"/>
<evidence type="ECO:0000256" key="2">
    <source>
        <dbReference type="ARBA" id="ARBA00022692"/>
    </source>
</evidence>
<dbReference type="SUPFAM" id="SSF74853">
    <property type="entry name" value="Lamin A/C globular tail domain"/>
    <property type="match status" value="1"/>
</dbReference>
<keyword evidence="4 7" id="KW-0472">Membrane</keyword>
<dbReference type="AlphaFoldDB" id="A0A0G0S2L6"/>
<comment type="caution">
    <text evidence="9">The sequence shown here is derived from an EMBL/GenBank/DDBJ whole genome shotgun (WGS) entry which is preliminary data.</text>
</comment>
<dbReference type="GO" id="GO:0004252">
    <property type="term" value="F:serine-type endopeptidase activity"/>
    <property type="evidence" value="ECO:0007669"/>
    <property type="project" value="UniProtKB-UniRule"/>
</dbReference>
<reference evidence="9 10" key="1">
    <citation type="journal article" date="2015" name="Nature">
        <title>rRNA introns, odd ribosomes, and small enigmatic genomes across a large radiation of phyla.</title>
        <authorList>
            <person name="Brown C.T."/>
            <person name="Hug L.A."/>
            <person name="Thomas B.C."/>
            <person name="Sharon I."/>
            <person name="Castelle C.J."/>
            <person name="Singh A."/>
            <person name="Wilkins M.J."/>
            <person name="Williams K.H."/>
            <person name="Banfield J.F."/>
        </authorList>
    </citation>
    <scope>NUCLEOTIDE SEQUENCE [LARGE SCALE GENOMIC DNA]</scope>
</reference>
<feature type="region of interest" description="Disordered" evidence="6">
    <location>
        <begin position="380"/>
        <end position="423"/>
    </location>
</feature>
<protein>
    <recommendedName>
        <fullName evidence="5">Signal peptidase I</fullName>
        <ecNumber evidence="5">3.4.21.89</ecNumber>
    </recommendedName>
</protein>
<dbReference type="GO" id="GO:0006465">
    <property type="term" value="P:signal peptide processing"/>
    <property type="evidence" value="ECO:0007669"/>
    <property type="project" value="UniProtKB-UniRule"/>
</dbReference>
<evidence type="ECO:0000259" key="8">
    <source>
        <dbReference type="PROSITE" id="PS51841"/>
    </source>
</evidence>
<name>A0A0G0S2L6_9BACT</name>
<dbReference type="Gene3D" id="2.60.40.1260">
    <property type="entry name" value="Lamin Tail domain"/>
    <property type="match status" value="1"/>
</dbReference>
<evidence type="ECO:0000313" key="10">
    <source>
        <dbReference type="Proteomes" id="UP000034793"/>
    </source>
</evidence>
<organism evidence="9 10">
    <name type="scientific">Candidatus Woesebacteria bacterium GW2011_GWA1_39_8</name>
    <dbReference type="NCBI Taxonomy" id="1618552"/>
    <lineage>
        <taxon>Bacteria</taxon>
        <taxon>Candidatus Woeseibacteriota</taxon>
    </lineage>
</organism>
<dbReference type="InterPro" id="IPR036286">
    <property type="entry name" value="LexA/Signal_pep-like_sf"/>
</dbReference>
<keyword evidence="2 7" id="KW-0812">Transmembrane</keyword>
<dbReference type="InterPro" id="IPR036415">
    <property type="entry name" value="Lamin_tail_dom_sf"/>
</dbReference>
<dbReference type="EMBL" id="LBXL01000038">
    <property type="protein sequence ID" value="KKR28935.1"/>
    <property type="molecule type" value="Genomic_DNA"/>
</dbReference>
<dbReference type="InterPro" id="IPR001733">
    <property type="entry name" value="Peptidase_S26B"/>
</dbReference>
<feature type="transmembrane region" description="Helical" evidence="7">
    <location>
        <begin position="193"/>
        <end position="214"/>
    </location>
</feature>
<dbReference type="GO" id="GO:0009003">
    <property type="term" value="F:signal peptidase activity"/>
    <property type="evidence" value="ECO:0007669"/>
    <property type="project" value="UniProtKB-EC"/>
</dbReference>
<evidence type="ECO:0000313" key="9">
    <source>
        <dbReference type="EMBL" id="KKR28935.1"/>
    </source>
</evidence>
<dbReference type="NCBIfam" id="TIGR02228">
    <property type="entry name" value="sigpep_I_arch"/>
    <property type="match status" value="1"/>
</dbReference>
<dbReference type="SUPFAM" id="SSF51306">
    <property type="entry name" value="LexA/Signal peptidase"/>
    <property type="match status" value="1"/>
</dbReference>
<feature type="non-terminal residue" evidence="9">
    <location>
        <position position="1"/>
    </location>
</feature>
<evidence type="ECO:0000256" key="5">
    <source>
        <dbReference type="NCBIfam" id="TIGR02228"/>
    </source>
</evidence>
<sequence>PPRMISFNYRGFASRIPKLYIVQSGSMEPAIKTGSVVVSYPSENYVQGDVITFAPNGDSKKLITHRIVFKLYPDGADSPARYITGGDANEDFDTWEIKDEYILGKNILNIPYLGYLANYAKTPYGFLLLVIVPATIIIYEELKSLLNEIRTLLKSGFSKIKSRFKRRKLKIEPEYTASQGENFKDKDKGIPKVSVLLPIFGASIVFLGLTASFFSDIENSIGNLFQAGEWSQAPQGPQPGDVVINELMWMGSTKGASDEWIELRNTTSNTIDISGWQLTKWVTSGTDHEELMFTISAGKSIPPGGFFLIAQFPSGDPGSALNVTPDEISTSVTLSNTALQIRLFVSNWDTGGTLIDTAGNKSTPLAGNHKVSQPKKFYSMERNSTPGDGTISGSWHTANTSVGFDSGEDIENRGTPKSANSPP</sequence>
<dbReference type="EC" id="3.4.21.89" evidence="5"/>
<evidence type="ECO:0000256" key="7">
    <source>
        <dbReference type="SAM" id="Phobius"/>
    </source>
</evidence>
<evidence type="ECO:0000256" key="4">
    <source>
        <dbReference type="ARBA" id="ARBA00023136"/>
    </source>
</evidence>
<feature type="compositionally biased region" description="Polar residues" evidence="6">
    <location>
        <begin position="381"/>
        <end position="403"/>
    </location>
</feature>
<dbReference type="InterPro" id="IPR019533">
    <property type="entry name" value="Peptidase_S26"/>
</dbReference>
<dbReference type="GO" id="GO:0016020">
    <property type="term" value="C:membrane"/>
    <property type="evidence" value="ECO:0007669"/>
    <property type="project" value="UniProtKB-SubCell"/>
</dbReference>
<evidence type="ECO:0000256" key="6">
    <source>
        <dbReference type="SAM" id="MobiDB-lite"/>
    </source>
</evidence>
<evidence type="ECO:0000256" key="3">
    <source>
        <dbReference type="ARBA" id="ARBA00022989"/>
    </source>
</evidence>
<dbReference type="PROSITE" id="PS51841">
    <property type="entry name" value="LTD"/>
    <property type="match status" value="1"/>
</dbReference>
<keyword evidence="3 7" id="KW-1133">Transmembrane helix</keyword>
<dbReference type="Pfam" id="PF00932">
    <property type="entry name" value="LTD"/>
    <property type="match status" value="1"/>
</dbReference>